<dbReference type="EMBL" id="JAEFBJ010000011">
    <property type="protein sequence ID" value="KAG7556867.1"/>
    <property type="molecule type" value="Genomic_DNA"/>
</dbReference>
<evidence type="ECO:0000313" key="6">
    <source>
        <dbReference type="EMBL" id="KAG7556867.1"/>
    </source>
</evidence>
<evidence type="ECO:0000259" key="5">
    <source>
        <dbReference type="Pfam" id="PF25597"/>
    </source>
</evidence>
<dbReference type="Pfam" id="PF13976">
    <property type="entry name" value="gag_pre-integrs"/>
    <property type="match status" value="1"/>
</dbReference>
<dbReference type="Pfam" id="PF22936">
    <property type="entry name" value="Pol_BBD"/>
    <property type="match status" value="1"/>
</dbReference>
<feature type="compositionally biased region" description="Polar residues" evidence="1">
    <location>
        <begin position="279"/>
        <end position="300"/>
    </location>
</feature>
<dbReference type="InterPro" id="IPR057670">
    <property type="entry name" value="SH3_retrovirus"/>
</dbReference>
<dbReference type="PANTHER" id="PTHR11439">
    <property type="entry name" value="GAG-POL-RELATED RETROTRANSPOSON"/>
    <property type="match status" value="1"/>
</dbReference>
<gene>
    <name evidence="6" type="ORF">ISN44_As11g028670</name>
</gene>
<feature type="compositionally biased region" description="Low complexity" evidence="1">
    <location>
        <begin position="885"/>
        <end position="899"/>
    </location>
</feature>
<dbReference type="InterPro" id="IPR054722">
    <property type="entry name" value="PolX-like_BBD"/>
</dbReference>
<feature type="domain" description="Retroviral polymerase SH3-like" evidence="5">
    <location>
        <begin position="786"/>
        <end position="848"/>
    </location>
</feature>
<keyword evidence="6" id="KW-0695">RNA-directed DNA polymerase</keyword>
<dbReference type="GO" id="GO:0003964">
    <property type="term" value="F:RNA-directed DNA polymerase activity"/>
    <property type="evidence" value="ECO:0007669"/>
    <property type="project" value="UniProtKB-KW"/>
</dbReference>
<keyword evidence="6" id="KW-0808">Transferase</keyword>
<feature type="compositionally biased region" description="Acidic residues" evidence="1">
    <location>
        <begin position="936"/>
        <end position="957"/>
    </location>
</feature>
<reference evidence="6 7" key="1">
    <citation type="submission" date="2020-12" db="EMBL/GenBank/DDBJ databases">
        <title>Concerted genomic and epigenomic changes stabilize Arabidopsis allopolyploids.</title>
        <authorList>
            <person name="Chen Z."/>
        </authorList>
    </citation>
    <scope>NUCLEOTIDE SEQUENCE [LARGE SCALE GENOMIC DNA]</scope>
    <source>
        <strain evidence="6">As9502</strain>
        <tissue evidence="6">Leaf</tissue>
    </source>
</reference>
<dbReference type="Pfam" id="PF14223">
    <property type="entry name" value="Retrotran_gag_2"/>
    <property type="match status" value="1"/>
</dbReference>
<proteinExistence type="predicted"/>
<dbReference type="InterPro" id="IPR025724">
    <property type="entry name" value="GAG-pre-integrase_dom"/>
</dbReference>
<accession>A0A8T1ZEZ0</accession>
<dbReference type="Pfam" id="PF07727">
    <property type="entry name" value="RVT_2"/>
    <property type="match status" value="1"/>
</dbReference>
<dbReference type="OrthoDB" id="1824674at2759"/>
<evidence type="ECO:0000256" key="1">
    <source>
        <dbReference type="SAM" id="MobiDB-lite"/>
    </source>
</evidence>
<dbReference type="Pfam" id="PF25597">
    <property type="entry name" value="SH3_retrovirus"/>
    <property type="match status" value="1"/>
</dbReference>
<feature type="region of interest" description="Disordered" evidence="1">
    <location>
        <begin position="41"/>
        <end position="60"/>
    </location>
</feature>
<sequence length="1533" mass="173835">METSKKLVTSVILQGRNYLTWSRTTKTVLCGRGLWSHVISSQAPKEADEEEEKEEKEATIPEEDKWFQEDQAVLALLQNSLEASILEGYSYCETAKELWDTLKNVYGNESNLTRVFEVKKAINELSQEDLEFTKHFGKFRSLWSELESLRPGTLDPKILHERREQDKVFGLLLTLNPSYNDLIKHLLRSEKLPTLDEVCSKIQKEQGSSGLFGGKGELAMANKGEVVANKGVYRQEDKKSMVCEHCKKKGHTKDKCWILHPHLKPAKFKEPRAHLSLEGQDNQDQSGSSKSGGEASTMSSGDYVRKSDLEALIKSIASLKESGITYFSHQPSNSSMVIDSGASHHMISNPNLLNNIEPALGNVIIANGDKVPIKGIGNLRVFDRNSKAFYMPKFTSNLLSVKRATKDLNCYAIFGPNDVYFQDIETGKLIGEGGSKGELYVLEDASPSSNTSPISFKSHLGVSFNVLWHARLGHPHSRALKLMLPSISFDHSSCEACILVKSLTKFEFESPSSSRRVACSSLLICLLDDRPLLLHDRPYWPPLAWPSPLLHVYGRVRTDSTSSVRMASLDHLVQYSPASLSVGTIRTKGQAWRSSALTPFYFFFSFLEMARPLRPFSSFIPSRTLDRRDTMRTKDQAWTRCRVACSSLLICLLDDRPLLLHDRPYWPPLAWPSPLLHVYGRVRTDSTSSVRMASLDHLVQYSPASLSVGTIRTKGQAWRSSALTPFYFFFSFLEMARPLRPFSSFIVMTACYLINRTPTKVLKDLSPFEVLNNTRPSIDHLRVFGCVCFVLVPGEQRNKLDAKSTRCMFLGYSTTQKGYKCYDPTSNRTFVSRDVKFLEDQGYTNKKDWEDLKDLAHSTTDRAASLKFLLDHLGNQSPSPRDNARSSQDSTQSSQPPTRSSHDPELQENESQPHNVPHDEDKEEEEVTIEPNNSNQEEETSLQDDSSESSDEEEEIVQCEREPTPPLRRSKRVRYHPSNWKNTRVYFNQQAVAHPIQAMCSLALVPQDHQAFQSKISLIKIPETYEEAMQTKEWRDAVEDEIGAMKRNHTWDEEKLPSGKKTVSSKWVFTIKYKSNGDIERYKARLVARGFTQTYGADYKETFAPVAKLHTVRVVLSLATNLSWDLWQMDVKNAFLQGELEDDVYMTPPPGLEATIDPGKVWRLRKAIYGLKQSPRAWYHKLSRTLKDHGFKKSESDHTLFTLRSSQGIVVVLIYVDDLIISGDNKEGIISTKAFLKSTFDIKDLGELKYFLGIEVCRSPEGLFLSQRKYTLDLLHETGSMDAKPAKTPLEEGYKVDRKGEHDEKFQDAPLYRKLVGKLIYLTNTRPDICFAVNQVSQHMQAPTVYHWSMVERILRYLKGTSGQGIWMGKNSNTEIVGYCDADYAGDRMDRRSTTGYCTFIGGNLVTWKTKKQKVVSCSSAESEYRAMKQLTNELTWLKALLKDFGVEQDTPITMHCDNKAAIYIASNSVFHERTKHIEVDCHKVREKIVQGVTLPCYTRSEDQLADIFTKAASLKVCNFIHSKLGLADLSHS</sequence>
<keyword evidence="6" id="KW-0548">Nucleotidyltransferase</keyword>
<feature type="region of interest" description="Disordered" evidence="1">
    <location>
        <begin position="872"/>
        <end position="974"/>
    </location>
</feature>
<feature type="region of interest" description="Disordered" evidence="1">
    <location>
        <begin position="275"/>
        <end position="301"/>
    </location>
</feature>
<evidence type="ECO:0000313" key="7">
    <source>
        <dbReference type="Proteomes" id="UP000694251"/>
    </source>
</evidence>
<dbReference type="PANTHER" id="PTHR11439:SF467">
    <property type="entry name" value="INTEGRASE CATALYTIC DOMAIN-CONTAINING PROTEIN"/>
    <property type="match status" value="1"/>
</dbReference>
<name>A0A8T1ZEZ0_ARASU</name>
<feature type="domain" description="GAG-pre-integrase" evidence="3">
    <location>
        <begin position="439"/>
        <end position="502"/>
    </location>
</feature>
<protein>
    <submittedName>
        <fullName evidence="6">Reverse transcriptase RNA-dependent DNA polymerase</fullName>
    </submittedName>
</protein>
<feature type="domain" description="Retrovirus-related Pol polyprotein from transposon TNT 1-94-like beta-barrel" evidence="4">
    <location>
        <begin position="337"/>
        <end position="406"/>
    </location>
</feature>
<evidence type="ECO:0000259" key="4">
    <source>
        <dbReference type="Pfam" id="PF22936"/>
    </source>
</evidence>
<dbReference type="InterPro" id="IPR013103">
    <property type="entry name" value="RVT_2"/>
</dbReference>
<feature type="domain" description="Reverse transcriptase Ty1/copia-type" evidence="2">
    <location>
        <begin position="1048"/>
        <end position="1291"/>
    </location>
</feature>
<organism evidence="6 7">
    <name type="scientific">Arabidopsis suecica</name>
    <name type="common">Swedish thale-cress</name>
    <name type="synonym">Cardaminopsis suecica</name>
    <dbReference type="NCBI Taxonomy" id="45249"/>
    <lineage>
        <taxon>Eukaryota</taxon>
        <taxon>Viridiplantae</taxon>
        <taxon>Streptophyta</taxon>
        <taxon>Embryophyta</taxon>
        <taxon>Tracheophyta</taxon>
        <taxon>Spermatophyta</taxon>
        <taxon>Magnoliopsida</taxon>
        <taxon>eudicotyledons</taxon>
        <taxon>Gunneridae</taxon>
        <taxon>Pentapetalae</taxon>
        <taxon>rosids</taxon>
        <taxon>malvids</taxon>
        <taxon>Brassicales</taxon>
        <taxon>Brassicaceae</taxon>
        <taxon>Camelineae</taxon>
        <taxon>Arabidopsis</taxon>
    </lineage>
</organism>
<evidence type="ECO:0000259" key="2">
    <source>
        <dbReference type="Pfam" id="PF07727"/>
    </source>
</evidence>
<dbReference type="CDD" id="cd09272">
    <property type="entry name" value="RNase_HI_RT_Ty1"/>
    <property type="match status" value="1"/>
</dbReference>
<evidence type="ECO:0000259" key="3">
    <source>
        <dbReference type="Pfam" id="PF13976"/>
    </source>
</evidence>
<dbReference type="Proteomes" id="UP000694251">
    <property type="component" value="Chromosome 11"/>
</dbReference>
<comment type="caution">
    <text evidence="6">The sequence shown here is derived from an EMBL/GenBank/DDBJ whole genome shotgun (WGS) entry which is preliminary data.</text>
</comment>
<keyword evidence="7" id="KW-1185">Reference proteome</keyword>